<evidence type="ECO:0000313" key="11">
    <source>
        <dbReference type="Proteomes" id="UP000316360"/>
    </source>
</evidence>
<keyword evidence="7" id="KW-0131">Cell cycle</keyword>
<evidence type="ECO:0000256" key="4">
    <source>
        <dbReference type="ARBA" id="ARBA00022692"/>
    </source>
</evidence>
<evidence type="ECO:0000256" key="8">
    <source>
        <dbReference type="NCBIfam" id="TIGR00445"/>
    </source>
</evidence>
<evidence type="ECO:0000256" key="1">
    <source>
        <dbReference type="ARBA" id="ARBA00004141"/>
    </source>
</evidence>
<evidence type="ECO:0000256" key="9">
    <source>
        <dbReference type="PIRSR" id="PIRSR600715-1"/>
    </source>
</evidence>
<dbReference type="GO" id="GO:0071555">
    <property type="term" value="P:cell wall organization"/>
    <property type="evidence" value="ECO:0007669"/>
    <property type="project" value="UniProtKB-KW"/>
</dbReference>
<dbReference type="InterPro" id="IPR003524">
    <property type="entry name" value="PNAcMuramoyl-5peptid_Trfase"/>
</dbReference>
<feature type="transmembrane region" description="Helical" evidence="7">
    <location>
        <begin position="274"/>
        <end position="295"/>
    </location>
</feature>
<dbReference type="GO" id="GO:0005886">
    <property type="term" value="C:plasma membrane"/>
    <property type="evidence" value="ECO:0007669"/>
    <property type="project" value="UniProtKB-SubCell"/>
</dbReference>
<keyword evidence="7" id="KW-0961">Cell wall biogenesis/degradation</keyword>
<dbReference type="NCBIfam" id="TIGR00445">
    <property type="entry name" value="mraY"/>
    <property type="match status" value="1"/>
</dbReference>
<dbReference type="CDD" id="cd06852">
    <property type="entry name" value="GT_MraY"/>
    <property type="match status" value="1"/>
</dbReference>
<keyword evidence="4 7" id="KW-0812">Transmembrane</keyword>
<reference evidence="10 11" key="1">
    <citation type="submission" date="2019-03" db="EMBL/GenBank/DDBJ databases">
        <title>Metabolic potential of uncultured bacteria and archaea associated with petroleum seepage in deep-sea sediments.</title>
        <authorList>
            <person name="Dong X."/>
            <person name="Hubert C."/>
        </authorList>
    </citation>
    <scope>NUCLEOTIDE SEQUENCE [LARGE SCALE GENOMIC DNA]</scope>
    <source>
        <strain evidence="10">E44_bin7</strain>
    </source>
</reference>
<name>A0A523S3B7_UNCAE</name>
<dbReference type="GO" id="GO:0008963">
    <property type="term" value="F:phospho-N-acetylmuramoyl-pentapeptide-transferase activity"/>
    <property type="evidence" value="ECO:0007669"/>
    <property type="project" value="UniProtKB-UniRule"/>
</dbReference>
<keyword evidence="7 9" id="KW-0460">Magnesium</keyword>
<dbReference type="InterPro" id="IPR000715">
    <property type="entry name" value="Glycosyl_transferase_4"/>
</dbReference>
<keyword evidence="3 7" id="KW-0808">Transferase</keyword>
<feature type="transmembrane region" description="Helical" evidence="7">
    <location>
        <begin position="223"/>
        <end position="240"/>
    </location>
</feature>
<dbReference type="GO" id="GO:0051301">
    <property type="term" value="P:cell division"/>
    <property type="evidence" value="ECO:0007669"/>
    <property type="project" value="UniProtKB-KW"/>
</dbReference>
<feature type="transmembrane region" description="Helical" evidence="7">
    <location>
        <begin position="322"/>
        <end position="342"/>
    </location>
</feature>
<keyword evidence="7" id="KW-0132">Cell division</keyword>
<feature type="transmembrane region" description="Helical" evidence="7">
    <location>
        <begin position="58"/>
        <end position="78"/>
    </location>
</feature>
<evidence type="ECO:0000256" key="7">
    <source>
        <dbReference type="HAMAP-Rule" id="MF_00038"/>
    </source>
</evidence>
<feature type="transmembrane region" description="Helical" evidence="7">
    <location>
        <begin position="84"/>
        <end position="101"/>
    </location>
</feature>
<feature type="transmembrane region" description="Helical" evidence="7">
    <location>
        <begin position="149"/>
        <end position="171"/>
    </location>
</feature>
<comment type="pathway">
    <text evidence="7">Cell wall biogenesis; peptidoglycan biosynthesis.</text>
</comment>
<proteinExistence type="inferred from homology"/>
<feature type="binding site" evidence="9">
    <location>
        <position position="176"/>
    </location>
    <ligand>
        <name>Mg(2+)</name>
        <dbReference type="ChEBI" id="CHEBI:18420"/>
    </ligand>
</feature>
<keyword evidence="7" id="KW-1003">Cell membrane</keyword>
<keyword evidence="7 9" id="KW-0479">Metal-binding</keyword>
<evidence type="ECO:0000256" key="6">
    <source>
        <dbReference type="ARBA" id="ARBA00023136"/>
    </source>
</evidence>
<comment type="similarity">
    <text evidence="2 7">Belongs to the glycosyltransferase 4 family. MraY subfamily.</text>
</comment>
<keyword evidence="7" id="KW-0573">Peptidoglycan synthesis</keyword>
<dbReference type="EMBL" id="SOKJ01000077">
    <property type="protein sequence ID" value="TET12533.1"/>
    <property type="molecule type" value="Genomic_DNA"/>
</dbReference>
<feature type="transmembrane region" description="Helical" evidence="7">
    <location>
        <begin position="247"/>
        <end position="268"/>
    </location>
</feature>
<evidence type="ECO:0000313" key="10">
    <source>
        <dbReference type="EMBL" id="TET12533.1"/>
    </source>
</evidence>
<dbReference type="UniPathway" id="UPA00219"/>
<comment type="subcellular location">
    <subcellularLocation>
        <location evidence="7">Cell membrane</location>
        <topology evidence="7">Multi-pass membrane protein</topology>
    </subcellularLocation>
    <subcellularLocation>
        <location evidence="1">Membrane</location>
        <topology evidence="1">Multi-pass membrane protein</topology>
    </subcellularLocation>
</comment>
<gene>
    <name evidence="7 10" type="primary">mraY</name>
    <name evidence="10" type="ORF">E3J84_01495</name>
</gene>
<keyword evidence="7" id="KW-0133">Cell shape</keyword>
<dbReference type="GO" id="GO:0008360">
    <property type="term" value="P:regulation of cell shape"/>
    <property type="evidence" value="ECO:0007669"/>
    <property type="project" value="UniProtKB-KW"/>
</dbReference>
<keyword evidence="5 7" id="KW-1133">Transmembrane helix</keyword>
<comment type="caution">
    <text evidence="10">The sequence shown here is derived from an EMBL/GenBank/DDBJ whole genome shotgun (WGS) entry which is preliminary data.</text>
</comment>
<dbReference type="HAMAP" id="MF_00038">
    <property type="entry name" value="MraY"/>
    <property type="match status" value="1"/>
</dbReference>
<dbReference type="EC" id="2.7.8.13" evidence="7 8"/>
<feature type="transmembrane region" description="Helical" evidence="7">
    <location>
        <begin position="6"/>
        <end position="27"/>
    </location>
</feature>
<dbReference type="PROSITE" id="PS01348">
    <property type="entry name" value="MRAY_2"/>
    <property type="match status" value="1"/>
</dbReference>
<keyword evidence="6 7" id="KW-0472">Membrane</keyword>
<comment type="function">
    <text evidence="7">Catalyzes the initial step of the lipid cycle reactions in the biosynthesis of the cell wall peptidoglycan: transfers peptidoglycan precursor phospho-MurNAc-pentapeptide from UDP-MurNAc-pentapeptide onto the lipid carrier undecaprenyl phosphate, yielding undecaprenyl-pyrophosphoryl-MurNAc-pentapeptide, known as lipid I.</text>
</comment>
<dbReference type="PANTHER" id="PTHR22926">
    <property type="entry name" value="PHOSPHO-N-ACETYLMURAMOYL-PENTAPEPTIDE-TRANSFERASE"/>
    <property type="match status" value="1"/>
</dbReference>
<accession>A0A523S3B7</accession>
<organism evidence="10 11">
    <name type="scientific">Aerophobetes bacterium</name>
    <dbReference type="NCBI Taxonomy" id="2030807"/>
    <lineage>
        <taxon>Bacteria</taxon>
        <taxon>Candidatus Aerophobota</taxon>
    </lineage>
</organism>
<dbReference type="GO" id="GO:0009252">
    <property type="term" value="P:peptidoglycan biosynthetic process"/>
    <property type="evidence" value="ECO:0007669"/>
    <property type="project" value="UniProtKB-UniRule"/>
</dbReference>
<dbReference type="AlphaFoldDB" id="A0A523S3B7"/>
<dbReference type="PANTHER" id="PTHR22926:SF5">
    <property type="entry name" value="PHOSPHO-N-ACETYLMURAMOYL-PENTAPEPTIDE-TRANSFERASE HOMOLOG"/>
    <property type="match status" value="1"/>
</dbReference>
<evidence type="ECO:0000256" key="3">
    <source>
        <dbReference type="ARBA" id="ARBA00022679"/>
    </source>
</evidence>
<dbReference type="Proteomes" id="UP000316360">
    <property type="component" value="Unassembled WGS sequence"/>
</dbReference>
<comment type="cofactor">
    <cofactor evidence="7 9">
        <name>Mg(2+)</name>
        <dbReference type="ChEBI" id="CHEBI:18420"/>
    </cofactor>
</comment>
<feature type="transmembrane region" description="Helical" evidence="7">
    <location>
        <begin position="121"/>
        <end position="137"/>
    </location>
</feature>
<dbReference type="InterPro" id="IPR018480">
    <property type="entry name" value="PNAcMuramoyl-5peptid_Trfase_CS"/>
</dbReference>
<dbReference type="Pfam" id="PF00953">
    <property type="entry name" value="Glycos_transf_4"/>
    <property type="match status" value="1"/>
</dbReference>
<feature type="transmembrane region" description="Helical" evidence="7">
    <location>
        <begin position="183"/>
        <end position="203"/>
    </location>
</feature>
<comment type="catalytic activity">
    <reaction evidence="7">
        <text>UDP-N-acetyl-alpha-D-muramoyl-L-alanyl-gamma-D-glutamyl-meso-2,6-diaminopimeloyl-D-alanyl-D-alanine + di-trans,octa-cis-undecaprenyl phosphate = di-trans,octa-cis-undecaprenyl diphospho-N-acetyl-alpha-D-muramoyl-L-alanyl-D-glutamyl-meso-2,6-diaminopimeloyl-D-alanyl-D-alanine + UMP</text>
        <dbReference type="Rhea" id="RHEA:28386"/>
        <dbReference type="ChEBI" id="CHEBI:57865"/>
        <dbReference type="ChEBI" id="CHEBI:60392"/>
        <dbReference type="ChEBI" id="CHEBI:61386"/>
        <dbReference type="ChEBI" id="CHEBI:61387"/>
        <dbReference type="EC" id="2.7.8.13"/>
    </reaction>
</comment>
<evidence type="ECO:0000256" key="2">
    <source>
        <dbReference type="ARBA" id="ARBA00005583"/>
    </source>
</evidence>
<dbReference type="GO" id="GO:0046872">
    <property type="term" value="F:metal ion binding"/>
    <property type="evidence" value="ECO:0007669"/>
    <property type="project" value="UniProtKB-KW"/>
</dbReference>
<dbReference type="GO" id="GO:0051992">
    <property type="term" value="F:UDP-N-acetylmuramoyl-L-alanyl-D-glutamyl-meso-2,6-diaminopimelyl-D-alanyl-D-alanine:undecaprenyl-phosphate transferase activity"/>
    <property type="evidence" value="ECO:0007669"/>
    <property type="project" value="RHEA"/>
</dbReference>
<sequence length="344" mass="38201">MFYYLISSLPFRVTGAALLSLVLGLWLGKIFIRKFKRAGWVDYVRSYTPENHKAKRGIPTLGGIFILISLLASLLIFGKLTSRFLLLSLFVILYLGLLGFWDDVIKKAKRSSQGLKTRFKLLIQFILACGVAFYLYYQPGFSRYLEIPFSSLTLNIGWVYIPLIIAIIVATPNSVNLTDGLDGLAAGCVLFAGIAYGILSFFAGSALFSSSLNITYIFGARELVVFWAAVLGATFAFFWYNTYPAQVFMGETGTQILGGALAITAILIKKEILLLLIGGVFAVEALSVFLQVFFFQTRGKRILKMSPLHHHYELKGISEPKIVTRFWIIALLLALLGLSSVLKL</sequence>
<evidence type="ECO:0000256" key="5">
    <source>
        <dbReference type="ARBA" id="ARBA00022989"/>
    </source>
</evidence>
<protein>
    <recommendedName>
        <fullName evidence="7 8">Phospho-N-acetylmuramoyl-pentapeptide-transferase</fullName>
        <ecNumber evidence="7 8">2.7.8.13</ecNumber>
    </recommendedName>
    <alternativeName>
        <fullName evidence="7">UDP-MurNAc-pentapeptide phosphotransferase</fullName>
    </alternativeName>
</protein>